<evidence type="ECO:0000313" key="2">
    <source>
        <dbReference type="Proteomes" id="UP001605990"/>
    </source>
</evidence>
<sequence length="338" mass="36803">MTRHSEAWQTRLRAHWSVLNARRTPKGVVTSGLGLTVGDDAEVLVGVDARGDHHLLVPVDVRSAPVEDYQAAYIRIQRCTLVVDGRSRIFTDVVCHRPDLSELFDDILAAMLVELGAGSGQRPDIVCKHVLDEWRELLRRRGGLLGDDALRGIFGELIVLEKILTASPGNGLSAWRGPDREPHDFRLNNGDLEVKTLGDNGSTVRIHGIGQLEPPTGGTLHLIVVRLSVTSDGLALPDLVERLQSKVADRKAFAVALARCGYSQMDADHYRDRRFTVAQITALPIDEAFPCIVPSSLSGVLPKEVSNLSYSLDLSLLLPLATLTGHALTPLFVNGSLS</sequence>
<dbReference type="RefSeq" id="WP_046251837.1">
    <property type="nucleotide sequence ID" value="NZ_JBIENY010000250.1"/>
</dbReference>
<gene>
    <name evidence="1" type="ORF">ACGU38_16990</name>
</gene>
<protein>
    <submittedName>
        <fullName evidence="1">PD-(D/E)XK motif protein</fullName>
    </submittedName>
</protein>
<evidence type="ECO:0000313" key="1">
    <source>
        <dbReference type="EMBL" id="MFG6297044.1"/>
    </source>
</evidence>
<comment type="caution">
    <text evidence="1">The sequence shown here is derived from an EMBL/GenBank/DDBJ whole genome shotgun (WGS) entry which is preliminary data.</text>
</comment>
<proteinExistence type="predicted"/>
<name>A0ABW7E2J5_STRRO</name>
<dbReference type="InterPro" id="IPR025534">
    <property type="entry name" value="DUF4420"/>
</dbReference>
<dbReference type="Proteomes" id="UP001605990">
    <property type="component" value="Unassembled WGS sequence"/>
</dbReference>
<reference evidence="1 2" key="1">
    <citation type="submission" date="2024-10" db="EMBL/GenBank/DDBJ databases">
        <title>Draft genome assembly of a novel steroid transforming actinomycete isolated from African clawed frog Xenopus laevis.</title>
        <authorList>
            <person name="Bragin E."/>
            <person name="Kollerov V."/>
            <person name="Donova M.V."/>
        </authorList>
    </citation>
    <scope>NUCLEOTIDE SEQUENCE [LARGE SCALE GENOMIC DNA]</scope>
    <source>
        <strain evidence="1 2">MTOC-St3</strain>
    </source>
</reference>
<keyword evidence="2" id="KW-1185">Reference proteome</keyword>
<dbReference type="EMBL" id="JBIENY010000250">
    <property type="protein sequence ID" value="MFG6297044.1"/>
    <property type="molecule type" value="Genomic_DNA"/>
</dbReference>
<accession>A0ABW7E2J5</accession>
<organism evidence="1 2">
    <name type="scientific">Streptomyces rochei</name>
    <name type="common">Streptomyces parvullus</name>
    <dbReference type="NCBI Taxonomy" id="1928"/>
    <lineage>
        <taxon>Bacteria</taxon>
        <taxon>Bacillati</taxon>
        <taxon>Actinomycetota</taxon>
        <taxon>Actinomycetes</taxon>
        <taxon>Kitasatosporales</taxon>
        <taxon>Streptomycetaceae</taxon>
        <taxon>Streptomyces</taxon>
        <taxon>Streptomyces rochei group</taxon>
    </lineage>
</organism>
<dbReference type="Pfam" id="PF14390">
    <property type="entry name" value="DUF4420"/>
    <property type="match status" value="1"/>
</dbReference>